<evidence type="ECO:0000256" key="2">
    <source>
        <dbReference type="ARBA" id="ARBA00004541"/>
    </source>
</evidence>
<keyword evidence="7 12" id="KW-0040">ANK repeat</keyword>
<proteinExistence type="predicted"/>
<evidence type="ECO:0000256" key="3">
    <source>
        <dbReference type="ARBA" id="ARBA00004906"/>
    </source>
</evidence>
<organism evidence="14 15">
    <name type="scientific">Myodes glareolus</name>
    <name type="common">Bank vole</name>
    <name type="synonym">Clethrionomys glareolus</name>
    <dbReference type="NCBI Taxonomy" id="447135"/>
    <lineage>
        <taxon>Eukaryota</taxon>
        <taxon>Metazoa</taxon>
        <taxon>Chordata</taxon>
        <taxon>Craniata</taxon>
        <taxon>Vertebrata</taxon>
        <taxon>Euteleostomi</taxon>
        <taxon>Mammalia</taxon>
        <taxon>Eutheria</taxon>
        <taxon>Euarchontoglires</taxon>
        <taxon>Glires</taxon>
        <taxon>Rodentia</taxon>
        <taxon>Myomorpha</taxon>
        <taxon>Muroidea</taxon>
        <taxon>Cricetidae</taxon>
        <taxon>Arvicolinae</taxon>
        <taxon>Myodes</taxon>
    </lineage>
</organism>
<dbReference type="PANTHER" id="PTHR24133">
    <property type="entry name" value="ANKYRIN DOMAIN-CONTAINING"/>
    <property type="match status" value="1"/>
</dbReference>
<reference evidence="14 15" key="1">
    <citation type="journal article" date="2023" name="bioRxiv">
        <title>Conserved and derived expression patterns and positive selection on dental genes reveal complex evolutionary context of ever-growing rodent molars.</title>
        <authorList>
            <person name="Calamari Z.T."/>
            <person name="Song A."/>
            <person name="Cohen E."/>
            <person name="Akter M."/>
            <person name="Roy R.D."/>
            <person name="Hallikas O."/>
            <person name="Christensen M.M."/>
            <person name="Li P."/>
            <person name="Marangoni P."/>
            <person name="Jernvall J."/>
            <person name="Klein O.D."/>
        </authorList>
    </citation>
    <scope>NUCLEOTIDE SEQUENCE [LARGE SCALE GENOMIC DNA]</scope>
    <source>
        <strain evidence="14">V071</strain>
    </source>
</reference>
<dbReference type="PANTHER" id="PTHR24133:SF16">
    <property type="entry name" value="ANKYRIN REPEAT DOMAIN-CONTAINING PROTEIN 9"/>
    <property type="match status" value="1"/>
</dbReference>
<evidence type="ECO:0000256" key="5">
    <source>
        <dbReference type="ARBA" id="ARBA00022737"/>
    </source>
</evidence>
<dbReference type="InterPro" id="IPR052391">
    <property type="entry name" value="E3_Ligase-Neurotoxin"/>
</dbReference>
<feature type="repeat" description="ANK" evidence="12">
    <location>
        <begin position="255"/>
        <end position="287"/>
    </location>
</feature>
<evidence type="ECO:0000256" key="11">
    <source>
        <dbReference type="ARBA" id="ARBA00067920"/>
    </source>
</evidence>
<dbReference type="SUPFAM" id="SSF48403">
    <property type="entry name" value="Ankyrin repeat"/>
    <property type="match status" value="1"/>
</dbReference>
<comment type="subunit">
    <text evidence="10">Part of an E3 ubiquitin-protein ligase complex with Elongin BC (ELOB and ELOC), CUL5 and ANKRD9. Interacts with IMPDH2; leading to ubiquitination of IMPDH2 and its subsequent proteasomal degradation.</text>
</comment>
<evidence type="ECO:0000256" key="1">
    <source>
        <dbReference type="ARBA" id="ARBA00004514"/>
    </source>
</evidence>
<evidence type="ECO:0000313" key="15">
    <source>
        <dbReference type="Proteomes" id="UP001488838"/>
    </source>
</evidence>
<keyword evidence="15" id="KW-1185">Reference proteome</keyword>
<evidence type="ECO:0000256" key="9">
    <source>
        <dbReference type="ARBA" id="ARBA00055501"/>
    </source>
</evidence>
<evidence type="ECO:0000256" key="4">
    <source>
        <dbReference type="ARBA" id="ARBA00022490"/>
    </source>
</evidence>
<accession>A0AAW0HLQ7</accession>
<gene>
    <name evidence="14" type="ORF">U0070_017456</name>
</gene>
<evidence type="ECO:0000256" key="12">
    <source>
        <dbReference type="PROSITE-ProRule" id="PRU00023"/>
    </source>
</evidence>
<protein>
    <recommendedName>
        <fullName evidence="11">Ankyrin repeat domain-containing protein 9</fullName>
    </recommendedName>
</protein>
<dbReference type="Gene3D" id="1.25.40.20">
    <property type="entry name" value="Ankyrin repeat-containing domain"/>
    <property type="match status" value="1"/>
</dbReference>
<evidence type="ECO:0000256" key="6">
    <source>
        <dbReference type="ARBA" id="ARBA00022786"/>
    </source>
</evidence>
<evidence type="ECO:0000256" key="13">
    <source>
        <dbReference type="SAM" id="MobiDB-lite"/>
    </source>
</evidence>
<keyword evidence="6" id="KW-0833">Ubl conjugation pathway</keyword>
<comment type="function">
    <text evidence="9">Substrate receptor subunit of a cullin-RING superfamily E3 ligase complex (CUL5-based E3 ubiquitin ligase complex) which mediates the ubiquitination and subsequent proteasomal degradation of target proteins. Depending of the metabolic state of the cell, promotes the proteasomal degradation of IMPDH2, the rate-limiting enzyme in GTP biosynthesis or protects IMPDH2 by stabilizing IMPDH2 filaments assembly. Implicated in different cellular processes, like copper homeostasis and cell proliferation.</text>
</comment>
<dbReference type="Proteomes" id="UP001488838">
    <property type="component" value="Unassembled WGS sequence"/>
</dbReference>
<dbReference type="PROSITE" id="PS50088">
    <property type="entry name" value="ANK_REPEAT"/>
    <property type="match status" value="1"/>
</dbReference>
<name>A0AAW0HLQ7_MYOGA</name>
<keyword evidence="4" id="KW-0963">Cytoplasm</keyword>
<comment type="pathway">
    <text evidence="3">Protein modification; protein ubiquitination.</text>
</comment>
<keyword evidence="5" id="KW-0677">Repeat</keyword>
<sequence>MEVAVWPAVLPGLGRTAPPAARLWAAPAPAPEDPVAVNQSAAGAGGGGSLHVRRRGISICSPVHGRRAPTRRRDRVARLGWSGWCDPCLKARRLPETSMPWDARPGRSANGAPEGAGSARLRVQKQCRKSSFAFYQAVRDLLPVWLLEDMRASEAFHWDERGRATAYSPSEALLYALVHDHQAYAHYLLATFPRRALAPPSAGFRCCNAPGPHVALAVRYNRVGILRRILRTVRDFPLEERMRLLDRRGCSRVEGGGTSLHVACELARPECLFLLLGHGASPGLRDGGGFTPLELLLRQLGRDASSVPTAAEAASATVNAATSSTTPPGELCQRRLLLLDLLALYTSGGAAGPTRCELLGDRLRWQRLLGEDKFQWLAGLAPPSLFVRAMQVLVTTISPGRFPEALDELPLPPFLQPLDLTGKS</sequence>
<dbReference type="InterPro" id="IPR002110">
    <property type="entry name" value="Ankyrin_rpt"/>
</dbReference>
<comment type="caution">
    <text evidence="14">The sequence shown here is derived from an EMBL/GenBank/DDBJ whole genome shotgun (WGS) entry which is preliminary data.</text>
</comment>
<evidence type="ECO:0000313" key="14">
    <source>
        <dbReference type="EMBL" id="KAK7802122.1"/>
    </source>
</evidence>
<evidence type="ECO:0000256" key="7">
    <source>
        <dbReference type="ARBA" id="ARBA00023043"/>
    </source>
</evidence>
<feature type="region of interest" description="Disordered" evidence="13">
    <location>
        <begin position="99"/>
        <end position="118"/>
    </location>
</feature>
<dbReference type="EMBL" id="JBBHLL010000476">
    <property type="protein sequence ID" value="KAK7802122.1"/>
    <property type="molecule type" value="Genomic_DNA"/>
</dbReference>
<keyword evidence="8" id="KW-0968">Cytoplasmic vesicle</keyword>
<evidence type="ECO:0000256" key="10">
    <source>
        <dbReference type="ARBA" id="ARBA00064762"/>
    </source>
</evidence>
<dbReference type="AlphaFoldDB" id="A0AAW0HLQ7"/>
<dbReference type="GO" id="GO:0005829">
    <property type="term" value="C:cytosol"/>
    <property type="evidence" value="ECO:0007669"/>
    <property type="project" value="UniProtKB-SubCell"/>
</dbReference>
<evidence type="ECO:0000256" key="8">
    <source>
        <dbReference type="ARBA" id="ARBA00023329"/>
    </source>
</evidence>
<dbReference type="InterPro" id="IPR036770">
    <property type="entry name" value="Ankyrin_rpt-contain_sf"/>
</dbReference>
<dbReference type="GO" id="GO:0031410">
    <property type="term" value="C:cytoplasmic vesicle"/>
    <property type="evidence" value="ECO:0007669"/>
    <property type="project" value="UniProtKB-SubCell"/>
</dbReference>
<comment type="subcellular location">
    <subcellularLocation>
        <location evidence="1">Cytoplasm</location>
        <location evidence="1">Cytosol</location>
    </subcellularLocation>
    <subcellularLocation>
        <location evidence="2">Cytoplasmic vesicle</location>
    </subcellularLocation>
</comment>
<dbReference type="FunFam" id="1.25.40.20:FF:000226">
    <property type="entry name" value="Ankyrin repeat domain-containing protein 9"/>
    <property type="match status" value="1"/>
</dbReference>